<evidence type="ECO:0000313" key="2">
    <source>
        <dbReference type="EMBL" id="KAJ4961955.1"/>
    </source>
</evidence>
<sequence>MIGAEKKAIRLNRSSAPVEILIAMFISTSNVLRVHNLVRTEGGLSKYLYECEFRPLLEGVKGESCDLDDGQLTPESVLESPDSLHTSPESSASGGAMGCRTLVCTATTEIVKKKRSITTSPLTSYRPTCLCVSEISISLNRKKSLPHWSPLY</sequence>
<reference evidence="2" key="1">
    <citation type="journal article" date="2023" name="Plant J.">
        <title>The genome of the king protea, Protea cynaroides.</title>
        <authorList>
            <person name="Chang J."/>
            <person name="Duong T.A."/>
            <person name="Schoeman C."/>
            <person name="Ma X."/>
            <person name="Roodt D."/>
            <person name="Barker N."/>
            <person name="Li Z."/>
            <person name="Van de Peer Y."/>
            <person name="Mizrachi E."/>
        </authorList>
    </citation>
    <scope>NUCLEOTIDE SEQUENCE</scope>
    <source>
        <tissue evidence="2">Young leaves</tissue>
    </source>
</reference>
<gene>
    <name evidence="2" type="ORF">NE237_021865</name>
</gene>
<dbReference type="OrthoDB" id="1908108at2759"/>
<accession>A0A9Q0K4S4</accession>
<evidence type="ECO:0000256" key="1">
    <source>
        <dbReference type="SAM" id="MobiDB-lite"/>
    </source>
</evidence>
<feature type="region of interest" description="Disordered" evidence="1">
    <location>
        <begin position="71"/>
        <end position="96"/>
    </location>
</feature>
<proteinExistence type="predicted"/>
<keyword evidence="3" id="KW-1185">Reference proteome</keyword>
<dbReference type="Proteomes" id="UP001141806">
    <property type="component" value="Unassembled WGS sequence"/>
</dbReference>
<dbReference type="EMBL" id="JAMYWD010000009">
    <property type="protein sequence ID" value="KAJ4961955.1"/>
    <property type="molecule type" value="Genomic_DNA"/>
</dbReference>
<name>A0A9Q0K4S4_9MAGN</name>
<feature type="compositionally biased region" description="Polar residues" evidence="1">
    <location>
        <begin position="83"/>
        <end position="93"/>
    </location>
</feature>
<evidence type="ECO:0000313" key="3">
    <source>
        <dbReference type="Proteomes" id="UP001141806"/>
    </source>
</evidence>
<comment type="caution">
    <text evidence="2">The sequence shown here is derived from an EMBL/GenBank/DDBJ whole genome shotgun (WGS) entry which is preliminary data.</text>
</comment>
<protein>
    <submittedName>
        <fullName evidence="2">Uncharacterized protein</fullName>
    </submittedName>
</protein>
<dbReference type="AlphaFoldDB" id="A0A9Q0K4S4"/>
<organism evidence="2 3">
    <name type="scientific">Protea cynaroides</name>
    <dbReference type="NCBI Taxonomy" id="273540"/>
    <lineage>
        <taxon>Eukaryota</taxon>
        <taxon>Viridiplantae</taxon>
        <taxon>Streptophyta</taxon>
        <taxon>Embryophyta</taxon>
        <taxon>Tracheophyta</taxon>
        <taxon>Spermatophyta</taxon>
        <taxon>Magnoliopsida</taxon>
        <taxon>Proteales</taxon>
        <taxon>Proteaceae</taxon>
        <taxon>Protea</taxon>
    </lineage>
</organism>